<accession>A0A7S0F761</accession>
<protein>
    <submittedName>
        <fullName evidence="2">Uncharacterized protein</fullName>
    </submittedName>
</protein>
<dbReference type="AlphaFoldDB" id="A0A7S0F761"/>
<proteinExistence type="predicted"/>
<name>A0A7S0F761_9STRA</name>
<organism evidence="2">
    <name type="scientific">Craspedostauros australis</name>
    <dbReference type="NCBI Taxonomy" id="1486917"/>
    <lineage>
        <taxon>Eukaryota</taxon>
        <taxon>Sar</taxon>
        <taxon>Stramenopiles</taxon>
        <taxon>Ochrophyta</taxon>
        <taxon>Bacillariophyta</taxon>
        <taxon>Bacillariophyceae</taxon>
        <taxon>Bacillariophycidae</taxon>
        <taxon>Naviculales</taxon>
        <taxon>Naviculaceae</taxon>
        <taxon>Craspedostauros</taxon>
    </lineage>
</organism>
<evidence type="ECO:0000256" key="1">
    <source>
        <dbReference type="SAM" id="MobiDB-lite"/>
    </source>
</evidence>
<gene>
    <name evidence="2" type="ORF">CAUS1442_LOCUS14946</name>
</gene>
<evidence type="ECO:0000313" key="2">
    <source>
        <dbReference type="EMBL" id="CAD8342811.1"/>
    </source>
</evidence>
<feature type="region of interest" description="Disordered" evidence="1">
    <location>
        <begin position="158"/>
        <end position="181"/>
    </location>
</feature>
<feature type="compositionally biased region" description="Polar residues" evidence="1">
    <location>
        <begin position="158"/>
        <end position="169"/>
    </location>
</feature>
<dbReference type="EMBL" id="HBEF01024185">
    <property type="protein sequence ID" value="CAD8342811.1"/>
    <property type="molecule type" value="Transcribed_RNA"/>
</dbReference>
<reference evidence="2" key="1">
    <citation type="submission" date="2021-01" db="EMBL/GenBank/DDBJ databases">
        <authorList>
            <person name="Corre E."/>
            <person name="Pelletier E."/>
            <person name="Niang G."/>
            <person name="Scheremetjew M."/>
            <person name="Finn R."/>
            <person name="Kale V."/>
            <person name="Holt S."/>
            <person name="Cochrane G."/>
            <person name="Meng A."/>
            <person name="Brown T."/>
            <person name="Cohen L."/>
        </authorList>
    </citation>
    <scope>NUCLEOTIDE SEQUENCE</scope>
    <source>
        <strain evidence="2">CCMP3328</strain>
    </source>
</reference>
<sequence>MNSIPLDHTLPLSPSCPRSVVIYDSIDADGRFLLHTFASQVLKSTTKRSTKQRVLWVSGSPTTPAQIATGLRKIGCDAATSYLRRCGSAVRSSRTSHDDDSQETFQIRSLAAEIAEWMAQQHDIPANDDTPGNTDAPDIPKWDAEDFMKHVYRDVKRWSQNQSVDPSTMNDNDGDGNDADEGVRDYPNWLIIDDCTALANLVGSRLTFQFLQSIVAHATKTRTAPFGVLIRCSADVDQRLARQQEKENSGSSNATTLNLGWIGGGGPTHPDITNTTSRLRSILCWERAVSEIVDGVIDVAALASGYSREAHGRLVFTEVPGGRGWNVSNEANDSSSNRLQVINYCLTDSGVRAIRLRGATN</sequence>